<accession>A0A1V6LZH3</accession>
<proteinExistence type="inferred from homology"/>
<sequence>MGVIPSDWEVKRLGDAAEVVMGQSPIGASYNRCCIGAPLINGPTEFTAKHPIKIQWTSQPTKFCKKGDVLLCVRGSSTGRINISDDEYCIGRGIASIRAKSGVDTSFITFQVESAVKNILVLTTGSTFPNIDGKSIKAINVLIPPTKAEQNAIATVLSDADALISSLEKLIAKKRNIKQGAMQQLLTGKKRLPGFSGKWEVKKLGNLGKFRGGSGFPIKHQGKVEGDYPFFKVSDMNNEGNTTFMANSNNWISEFVRKEASVNVFPRHSIIFAKIGAAIFLERKKILLQESCIDNNMMGFVLDEDCTDFKFIYYLFLNIQLGKLVSTTALPSLSGREIATLEFGIPEFKEQTAIAQVLSDMDAEIEALEKKLDKFRMIKQGMMQELLSGRTRLI</sequence>
<dbReference type="PANTHER" id="PTHR30408:SF12">
    <property type="entry name" value="TYPE I RESTRICTION ENZYME MJAVIII SPECIFICITY SUBUNIT"/>
    <property type="match status" value="1"/>
</dbReference>
<dbReference type="AlphaFoldDB" id="A0A1V6LZH3"/>
<feature type="coiled-coil region" evidence="4">
    <location>
        <begin position="358"/>
        <end position="385"/>
    </location>
</feature>
<feature type="domain" description="Type I restriction modification DNA specificity" evidence="5">
    <location>
        <begin position="5"/>
        <end position="171"/>
    </location>
</feature>
<dbReference type="Proteomes" id="UP000242219">
    <property type="component" value="Unassembled WGS sequence"/>
</dbReference>
<reference evidence="6 7" key="1">
    <citation type="journal article" date="2016" name="Genome Announc.">
        <title>Draft Genome Sequence of the Anaerobic Ammonium-Oxidizing Bacterium 'Candidatus Brocadia sp. 40'.</title>
        <authorList>
            <person name="Ali M."/>
            <person name="Haroon M.F."/>
            <person name="Narita Y."/>
            <person name="Zhang L."/>
            <person name="Rangel Shaw D."/>
            <person name="Okabe S."/>
            <person name="Saikaly P.E."/>
        </authorList>
    </citation>
    <scope>NUCLEOTIDE SEQUENCE [LARGE SCALE GENOMIC DNA]</scope>
    <source>
        <strain evidence="6 7">40</strain>
    </source>
</reference>
<keyword evidence="7" id="KW-1185">Reference proteome</keyword>
<dbReference type="GO" id="GO:0003677">
    <property type="term" value="F:DNA binding"/>
    <property type="evidence" value="ECO:0007669"/>
    <property type="project" value="UniProtKB-KW"/>
</dbReference>
<protein>
    <recommendedName>
        <fullName evidence="5">Type I restriction modification DNA specificity domain-containing protein</fullName>
    </recommendedName>
</protein>
<evidence type="ECO:0000313" key="7">
    <source>
        <dbReference type="Proteomes" id="UP000242219"/>
    </source>
</evidence>
<dbReference type="Gene3D" id="3.90.220.20">
    <property type="entry name" value="DNA methylase specificity domains"/>
    <property type="match status" value="2"/>
</dbReference>
<dbReference type="Gene3D" id="1.10.287.1120">
    <property type="entry name" value="Bipartite methylase S protein"/>
    <property type="match status" value="1"/>
</dbReference>
<evidence type="ECO:0000256" key="2">
    <source>
        <dbReference type="ARBA" id="ARBA00022747"/>
    </source>
</evidence>
<dbReference type="InterPro" id="IPR052021">
    <property type="entry name" value="Type-I_RS_S_subunit"/>
</dbReference>
<comment type="caution">
    <text evidence="6">The sequence shown here is derived from an EMBL/GenBank/DDBJ whole genome shotgun (WGS) entry which is preliminary data.</text>
</comment>
<dbReference type="InterPro" id="IPR044946">
    <property type="entry name" value="Restrct_endonuc_typeI_TRD_sf"/>
</dbReference>
<evidence type="ECO:0000313" key="6">
    <source>
        <dbReference type="EMBL" id="OQD45558.1"/>
    </source>
</evidence>
<gene>
    <name evidence="6" type="ORF">BIY37_07845</name>
</gene>
<keyword evidence="2" id="KW-0680">Restriction system</keyword>
<dbReference type="EMBL" id="MJUW02000083">
    <property type="protein sequence ID" value="OQD45558.1"/>
    <property type="molecule type" value="Genomic_DNA"/>
</dbReference>
<comment type="similarity">
    <text evidence="1">Belongs to the type-I restriction system S methylase family.</text>
</comment>
<evidence type="ECO:0000256" key="3">
    <source>
        <dbReference type="ARBA" id="ARBA00023125"/>
    </source>
</evidence>
<dbReference type="GO" id="GO:0009307">
    <property type="term" value="P:DNA restriction-modification system"/>
    <property type="evidence" value="ECO:0007669"/>
    <property type="project" value="UniProtKB-KW"/>
</dbReference>
<dbReference type="InterPro" id="IPR000055">
    <property type="entry name" value="Restrct_endonuc_typeI_TRD"/>
</dbReference>
<feature type="domain" description="Type I restriction modification DNA specificity" evidence="5">
    <location>
        <begin position="198"/>
        <end position="371"/>
    </location>
</feature>
<dbReference type="Pfam" id="PF01420">
    <property type="entry name" value="Methylase_S"/>
    <property type="match status" value="2"/>
</dbReference>
<keyword evidence="4" id="KW-0175">Coiled coil</keyword>
<dbReference type="PANTHER" id="PTHR30408">
    <property type="entry name" value="TYPE-1 RESTRICTION ENZYME ECOKI SPECIFICITY PROTEIN"/>
    <property type="match status" value="1"/>
</dbReference>
<name>A0A1V6LZH3_9BACT</name>
<evidence type="ECO:0000256" key="4">
    <source>
        <dbReference type="SAM" id="Coils"/>
    </source>
</evidence>
<dbReference type="SUPFAM" id="SSF116734">
    <property type="entry name" value="DNA methylase specificity domain"/>
    <property type="match status" value="2"/>
</dbReference>
<organism evidence="6 7">
    <name type="scientific">Candidatus Brocadia sapporoensis</name>
    <dbReference type="NCBI Taxonomy" id="392547"/>
    <lineage>
        <taxon>Bacteria</taxon>
        <taxon>Pseudomonadati</taxon>
        <taxon>Planctomycetota</taxon>
        <taxon>Candidatus Brocadiia</taxon>
        <taxon>Candidatus Brocadiales</taxon>
        <taxon>Candidatus Brocadiaceae</taxon>
        <taxon>Candidatus Brocadia</taxon>
    </lineage>
</organism>
<keyword evidence="3" id="KW-0238">DNA-binding</keyword>
<evidence type="ECO:0000259" key="5">
    <source>
        <dbReference type="Pfam" id="PF01420"/>
    </source>
</evidence>
<evidence type="ECO:0000256" key="1">
    <source>
        <dbReference type="ARBA" id="ARBA00010923"/>
    </source>
</evidence>
<dbReference type="CDD" id="cd17496">
    <property type="entry name" value="RMtype1_S_BliBORF2384P-TRD1-CR1_like"/>
    <property type="match status" value="1"/>
</dbReference>